<sequence length="135" mass="15776">MLGLSNIRDWLKTLNNKADNYYIGKLDNKKDKSIGVYQLKNTSPPRIALGGLENTTYEVKGISILIHWNTNARETEEFSYELYEEILKQNSVVINGHRINYIELLNNEPIDVGTDEKNIYERVIELKCYYERSNE</sequence>
<accession>A0A1M6S007</accession>
<name>A0A1M6S007_9CLOT</name>
<organism evidence="1 2">
    <name type="scientific">Hathewaya proteolytica DSM 3090</name>
    <dbReference type="NCBI Taxonomy" id="1121331"/>
    <lineage>
        <taxon>Bacteria</taxon>
        <taxon>Bacillati</taxon>
        <taxon>Bacillota</taxon>
        <taxon>Clostridia</taxon>
        <taxon>Eubacteriales</taxon>
        <taxon>Clostridiaceae</taxon>
        <taxon>Hathewaya</taxon>
    </lineage>
</organism>
<evidence type="ECO:0000313" key="1">
    <source>
        <dbReference type="EMBL" id="SHK37970.1"/>
    </source>
</evidence>
<evidence type="ECO:0000313" key="2">
    <source>
        <dbReference type="Proteomes" id="UP000183952"/>
    </source>
</evidence>
<dbReference type="EMBL" id="FRAD01000025">
    <property type="protein sequence ID" value="SHK37970.1"/>
    <property type="molecule type" value="Genomic_DNA"/>
</dbReference>
<protein>
    <submittedName>
        <fullName evidence="1">Uncharacterized protein</fullName>
    </submittedName>
</protein>
<dbReference type="Pfam" id="PF12691">
    <property type="entry name" value="Phage_tail_terminator_6"/>
    <property type="match status" value="1"/>
</dbReference>
<dbReference type="RefSeq" id="WP_072904320.1">
    <property type="nucleotide sequence ID" value="NZ_FRAD01000025.1"/>
</dbReference>
<proteinExistence type="predicted"/>
<dbReference type="Proteomes" id="UP000183952">
    <property type="component" value="Unassembled WGS sequence"/>
</dbReference>
<dbReference type="STRING" id="1121331.SAMN02745248_02405"/>
<dbReference type="InterPro" id="IPR024411">
    <property type="entry name" value="Tail_terminator_phage"/>
</dbReference>
<dbReference type="OrthoDB" id="1649230at2"/>
<keyword evidence="2" id="KW-1185">Reference proteome</keyword>
<dbReference type="AlphaFoldDB" id="A0A1M6S007"/>
<reference evidence="1 2" key="1">
    <citation type="submission" date="2016-11" db="EMBL/GenBank/DDBJ databases">
        <authorList>
            <person name="Jaros S."/>
            <person name="Januszkiewicz K."/>
            <person name="Wedrychowicz H."/>
        </authorList>
    </citation>
    <scope>NUCLEOTIDE SEQUENCE [LARGE SCALE GENOMIC DNA]</scope>
    <source>
        <strain evidence="1 2">DSM 3090</strain>
    </source>
</reference>
<gene>
    <name evidence="1" type="ORF">SAMN02745248_02405</name>
</gene>